<dbReference type="Gene3D" id="1.20.120.1100">
    <property type="match status" value="1"/>
</dbReference>
<dbReference type="AlphaFoldDB" id="A0AAV5W899"/>
<evidence type="ECO:0000256" key="3">
    <source>
        <dbReference type="ARBA" id="ARBA00017453"/>
    </source>
</evidence>
<feature type="non-terminal residue" evidence="8">
    <location>
        <position position="1"/>
    </location>
</feature>
<dbReference type="PANTHER" id="PTHR31418:SF7">
    <property type="entry name" value="FATTY-ACID AND RETINOL-BINDING PROTEIN 1"/>
    <property type="match status" value="1"/>
</dbReference>
<evidence type="ECO:0000256" key="1">
    <source>
        <dbReference type="ARBA" id="ARBA00004613"/>
    </source>
</evidence>
<keyword evidence="7" id="KW-0446">Lipid-binding</keyword>
<organism evidence="8 9">
    <name type="scientific">Pristionchus fissidentatus</name>
    <dbReference type="NCBI Taxonomy" id="1538716"/>
    <lineage>
        <taxon>Eukaryota</taxon>
        <taxon>Metazoa</taxon>
        <taxon>Ecdysozoa</taxon>
        <taxon>Nematoda</taxon>
        <taxon>Chromadorea</taxon>
        <taxon>Rhabditida</taxon>
        <taxon>Rhabditina</taxon>
        <taxon>Diplogasteromorpha</taxon>
        <taxon>Diplogasteroidea</taxon>
        <taxon>Neodiplogasteridae</taxon>
        <taxon>Pristionchus</taxon>
    </lineage>
</organism>
<keyword evidence="9" id="KW-1185">Reference proteome</keyword>
<dbReference type="GO" id="GO:0008289">
    <property type="term" value="F:lipid binding"/>
    <property type="evidence" value="ECO:0007669"/>
    <property type="project" value="UniProtKB-KW"/>
</dbReference>
<name>A0AAV5W899_9BILA</name>
<keyword evidence="4" id="KW-0964">Secreted</keyword>
<dbReference type="PANTHER" id="PTHR31418">
    <property type="entry name" value="FATTY-ACID AND RETINOL-BINDING PROTEIN 1"/>
    <property type="match status" value="1"/>
</dbReference>
<dbReference type="InterPro" id="IPR008632">
    <property type="entry name" value="Gp-FAR-1"/>
</dbReference>
<comment type="subcellular location">
    <subcellularLocation>
        <location evidence="1">Secreted</location>
    </subcellularLocation>
</comment>
<protein>
    <recommendedName>
        <fullName evidence="3">Fatty-acid and retinol-binding protein 1</fullName>
    </recommendedName>
</protein>
<keyword evidence="6" id="KW-0175">Coiled coil</keyword>
<dbReference type="EMBL" id="BTSY01000005">
    <property type="protein sequence ID" value="GMT27768.1"/>
    <property type="molecule type" value="Genomic_DNA"/>
</dbReference>
<evidence type="ECO:0000313" key="8">
    <source>
        <dbReference type="EMBL" id="GMT27768.1"/>
    </source>
</evidence>
<reference evidence="8" key="1">
    <citation type="submission" date="2023-10" db="EMBL/GenBank/DDBJ databases">
        <title>Genome assembly of Pristionchus species.</title>
        <authorList>
            <person name="Yoshida K."/>
            <person name="Sommer R.J."/>
        </authorList>
    </citation>
    <scope>NUCLEOTIDE SEQUENCE</scope>
    <source>
        <strain evidence="8">RS5133</strain>
    </source>
</reference>
<proteinExistence type="inferred from homology"/>
<evidence type="ECO:0000256" key="2">
    <source>
        <dbReference type="ARBA" id="ARBA00006648"/>
    </source>
</evidence>
<evidence type="ECO:0000313" key="9">
    <source>
        <dbReference type="Proteomes" id="UP001432322"/>
    </source>
</evidence>
<evidence type="ECO:0000256" key="5">
    <source>
        <dbReference type="ARBA" id="ARBA00022729"/>
    </source>
</evidence>
<dbReference type="GO" id="GO:0005576">
    <property type="term" value="C:extracellular region"/>
    <property type="evidence" value="ECO:0007669"/>
    <property type="project" value="UniProtKB-SubCell"/>
</dbReference>
<evidence type="ECO:0000256" key="6">
    <source>
        <dbReference type="ARBA" id="ARBA00023054"/>
    </source>
</evidence>
<comment type="similarity">
    <text evidence="2">Belongs to the fatty-acid and retinol-binding protein (FARBP) family.</text>
</comment>
<evidence type="ECO:0000256" key="4">
    <source>
        <dbReference type="ARBA" id="ARBA00022525"/>
    </source>
</evidence>
<sequence length="209" mass="24335">VASFLAVFANEKLNLSRLRMSYPKRSWSFTESTISTIFIEESKRIEMDVQKHFDYCFAEAKKFEISEEEQKHGKMYDIRSISTNFNTSEELIDHVRSEAPHTYDIFLKRFNMVNKLIEKTSNESLQFVKDVAYIVVQGYVDFTRENAKTEETVIRVLGPVIKKVKSLYSSLSEASRNELESTICLQSATRLFVTIKDVERTLNLVEEQD</sequence>
<keyword evidence="5" id="KW-0732">Signal</keyword>
<accession>A0AAV5W899</accession>
<evidence type="ECO:0000256" key="7">
    <source>
        <dbReference type="ARBA" id="ARBA00023121"/>
    </source>
</evidence>
<gene>
    <name evidence="8" type="ORF">PFISCL1PPCAC_19065</name>
</gene>
<dbReference type="Proteomes" id="UP001432322">
    <property type="component" value="Unassembled WGS sequence"/>
</dbReference>
<comment type="caution">
    <text evidence="8">The sequence shown here is derived from an EMBL/GenBank/DDBJ whole genome shotgun (WGS) entry which is preliminary data.</text>
</comment>